<dbReference type="AlphaFoldDB" id="X1M9I4"/>
<accession>X1M9I4</accession>
<gene>
    <name evidence="1" type="ORF">S06H3_18951</name>
</gene>
<sequence>MKDEIAQIMSLVAYGNAYLQGKPVSYDMNHPAGFHYKNIRFVETVPEDLLARKNVIAEDPNKWFKFLKNNKYTRLYLSFQSTKSLGLADHISSAFVGGGSQWNIIAEKGDKCDIWQTKWRMEFGDLKVYYFQLIKDIDLPKITKTTVEQAKLYLKEILKDMIEFTVKNELANWSKVFQ</sequence>
<dbReference type="EMBL" id="BARV01009646">
    <property type="protein sequence ID" value="GAI02984.1"/>
    <property type="molecule type" value="Genomic_DNA"/>
</dbReference>
<name>X1M9I4_9ZZZZ</name>
<feature type="non-terminal residue" evidence="1">
    <location>
        <position position="178"/>
    </location>
</feature>
<proteinExistence type="predicted"/>
<protein>
    <submittedName>
        <fullName evidence="1">Uncharacterized protein</fullName>
    </submittedName>
</protein>
<organism evidence="1">
    <name type="scientific">marine sediment metagenome</name>
    <dbReference type="NCBI Taxonomy" id="412755"/>
    <lineage>
        <taxon>unclassified sequences</taxon>
        <taxon>metagenomes</taxon>
        <taxon>ecological metagenomes</taxon>
    </lineage>
</organism>
<comment type="caution">
    <text evidence="1">The sequence shown here is derived from an EMBL/GenBank/DDBJ whole genome shotgun (WGS) entry which is preliminary data.</text>
</comment>
<evidence type="ECO:0000313" key="1">
    <source>
        <dbReference type="EMBL" id="GAI02984.1"/>
    </source>
</evidence>
<reference evidence="1" key="1">
    <citation type="journal article" date="2014" name="Front. Microbiol.">
        <title>High frequency of phylogenetically diverse reductive dehalogenase-homologous genes in deep subseafloor sedimentary metagenomes.</title>
        <authorList>
            <person name="Kawai M."/>
            <person name="Futagami T."/>
            <person name="Toyoda A."/>
            <person name="Takaki Y."/>
            <person name="Nishi S."/>
            <person name="Hori S."/>
            <person name="Arai W."/>
            <person name="Tsubouchi T."/>
            <person name="Morono Y."/>
            <person name="Uchiyama I."/>
            <person name="Ito T."/>
            <person name="Fujiyama A."/>
            <person name="Inagaki F."/>
            <person name="Takami H."/>
        </authorList>
    </citation>
    <scope>NUCLEOTIDE SEQUENCE</scope>
    <source>
        <strain evidence="1">Expedition CK06-06</strain>
    </source>
</reference>